<dbReference type="EMBL" id="QGNW01001483">
    <property type="protein sequence ID" value="RVW39439.1"/>
    <property type="molecule type" value="Genomic_DNA"/>
</dbReference>
<proteinExistence type="predicted"/>
<organism evidence="1 2">
    <name type="scientific">Vitis vinifera</name>
    <name type="common">Grape</name>
    <dbReference type="NCBI Taxonomy" id="29760"/>
    <lineage>
        <taxon>Eukaryota</taxon>
        <taxon>Viridiplantae</taxon>
        <taxon>Streptophyta</taxon>
        <taxon>Embryophyta</taxon>
        <taxon>Tracheophyta</taxon>
        <taxon>Spermatophyta</taxon>
        <taxon>Magnoliopsida</taxon>
        <taxon>eudicotyledons</taxon>
        <taxon>Gunneridae</taxon>
        <taxon>Pentapetalae</taxon>
        <taxon>rosids</taxon>
        <taxon>Vitales</taxon>
        <taxon>Vitaceae</taxon>
        <taxon>Viteae</taxon>
        <taxon>Vitis</taxon>
    </lineage>
</organism>
<accession>A0A438DVC4</accession>
<dbReference type="AlphaFoldDB" id="A0A438DVC4"/>
<comment type="caution">
    <text evidence="1">The sequence shown here is derived from an EMBL/GenBank/DDBJ whole genome shotgun (WGS) entry which is preliminary data.</text>
</comment>
<protein>
    <submittedName>
        <fullName evidence="1">Uncharacterized protein</fullName>
    </submittedName>
</protein>
<dbReference type="Proteomes" id="UP000288805">
    <property type="component" value="Unassembled WGS sequence"/>
</dbReference>
<evidence type="ECO:0000313" key="2">
    <source>
        <dbReference type="Proteomes" id="UP000288805"/>
    </source>
</evidence>
<reference evidence="1 2" key="1">
    <citation type="journal article" date="2018" name="PLoS Genet.">
        <title>Population sequencing reveals clonal diversity and ancestral inbreeding in the grapevine cultivar Chardonnay.</title>
        <authorList>
            <person name="Roach M.J."/>
            <person name="Johnson D.L."/>
            <person name="Bohlmann J."/>
            <person name="van Vuuren H.J."/>
            <person name="Jones S.J."/>
            <person name="Pretorius I.S."/>
            <person name="Schmidt S.A."/>
            <person name="Borneman A.R."/>
        </authorList>
    </citation>
    <scope>NUCLEOTIDE SEQUENCE [LARGE SCALE GENOMIC DNA]</scope>
    <source>
        <strain evidence="2">cv. Chardonnay</strain>
        <tissue evidence="1">Leaf</tissue>
    </source>
</reference>
<gene>
    <name evidence="1" type="ORF">CK203_106567</name>
</gene>
<sequence>MAKLHWLFALAKKLDLLGWDATETIKLFDSAEEKMKAKTEEFSELLLQLYFIHFSLGLETVGEILAVLIPRSITISSPSISHPTQTNPFFTPIPLSSTVLFTDGIPTKYPSCPPFIIHSLHHLPSNLPPPNPHYLHMHECLCLAILHSSHTPPHLYPFITLHTRIPMHITMPVFYLTTISPPFDTHFLWKIYCKVAIEEKYAQMNKVIAYIAASLRSKDVNPDVKEIKEVESFCEIDATVNIQDVKEFTYVPPNPYDIFSIPEEVDFGEPKERRIAS</sequence>
<name>A0A438DVC4_VITVI</name>
<evidence type="ECO:0000313" key="1">
    <source>
        <dbReference type="EMBL" id="RVW39439.1"/>
    </source>
</evidence>